<proteinExistence type="predicted"/>
<dbReference type="GO" id="GO:0016887">
    <property type="term" value="F:ATP hydrolysis activity"/>
    <property type="evidence" value="ECO:0007669"/>
    <property type="project" value="InterPro"/>
</dbReference>
<dbReference type="SUPFAM" id="SSF52540">
    <property type="entry name" value="P-loop containing nucleoside triphosphate hydrolases"/>
    <property type="match status" value="1"/>
</dbReference>
<comment type="caution">
    <text evidence="6">The sequence shown here is derived from an EMBL/GenBank/DDBJ whole genome shotgun (WGS) entry which is preliminary data.</text>
</comment>
<dbReference type="AlphaFoldDB" id="A0A200I0K7"/>
<dbReference type="EMBL" id="NIBL01000002">
    <property type="protein sequence ID" value="OUZ18029.1"/>
    <property type="molecule type" value="Genomic_DNA"/>
</dbReference>
<dbReference type="GO" id="GO:0005524">
    <property type="term" value="F:ATP binding"/>
    <property type="evidence" value="ECO:0007669"/>
    <property type="project" value="UniProtKB-KW"/>
</dbReference>
<dbReference type="EMBL" id="NIBL01000002">
    <property type="protein sequence ID" value="OUZ18024.1"/>
    <property type="molecule type" value="Genomic_DNA"/>
</dbReference>
<dbReference type="Proteomes" id="UP000196503">
    <property type="component" value="Unassembled WGS sequence"/>
</dbReference>
<dbReference type="Gene3D" id="3.40.50.300">
    <property type="entry name" value="P-loop containing nucleotide triphosphate hydrolases"/>
    <property type="match status" value="1"/>
</dbReference>
<dbReference type="RefSeq" id="WP_087663360.1">
    <property type="nucleotide sequence ID" value="NZ_NIBL01000002.1"/>
</dbReference>
<evidence type="ECO:0000313" key="6">
    <source>
        <dbReference type="EMBL" id="OUZ18029.1"/>
    </source>
</evidence>
<dbReference type="PROSITE" id="PS00211">
    <property type="entry name" value="ABC_TRANSPORTER_1"/>
    <property type="match status" value="1"/>
</dbReference>
<evidence type="ECO:0000313" key="5">
    <source>
        <dbReference type="EMBL" id="OUZ18024.1"/>
    </source>
</evidence>
<evidence type="ECO:0000256" key="3">
    <source>
        <dbReference type="ARBA" id="ARBA00022840"/>
    </source>
</evidence>
<evidence type="ECO:0000313" key="7">
    <source>
        <dbReference type="EMBL" id="OUZ18044.1"/>
    </source>
</evidence>
<dbReference type="InterPro" id="IPR017871">
    <property type="entry name" value="ABC_transporter-like_CS"/>
</dbReference>
<dbReference type="Pfam" id="PF00005">
    <property type="entry name" value="ABC_tran"/>
    <property type="match status" value="1"/>
</dbReference>
<keyword evidence="2" id="KW-0547">Nucleotide-binding</keyword>
<keyword evidence="1" id="KW-0813">Transport</keyword>
<dbReference type="PANTHER" id="PTHR42939:SF1">
    <property type="entry name" value="ABC TRANSPORTER ATP-BINDING PROTEIN ALBC-RELATED"/>
    <property type="match status" value="1"/>
</dbReference>
<dbReference type="EMBL" id="NIBL01000002">
    <property type="protein sequence ID" value="OUZ18044.1"/>
    <property type="molecule type" value="Genomic_DNA"/>
</dbReference>
<keyword evidence="3" id="KW-0067">ATP-binding</keyword>
<gene>
    <name evidence="5" type="ORF">A5869_001506</name>
    <name evidence="6" type="ORF">A5869_001511</name>
    <name evidence="7" type="ORF">A5869_001526</name>
</gene>
<dbReference type="PROSITE" id="PS50893">
    <property type="entry name" value="ABC_TRANSPORTER_2"/>
    <property type="match status" value="1"/>
</dbReference>
<dbReference type="InterPro" id="IPR051782">
    <property type="entry name" value="ABC_Transporter_VariousFunc"/>
</dbReference>
<evidence type="ECO:0000256" key="2">
    <source>
        <dbReference type="ARBA" id="ARBA00022741"/>
    </source>
</evidence>
<dbReference type="InterPro" id="IPR003439">
    <property type="entry name" value="ABC_transporter-like_ATP-bd"/>
</dbReference>
<evidence type="ECO:0000256" key="1">
    <source>
        <dbReference type="ARBA" id="ARBA00022448"/>
    </source>
</evidence>
<sequence>MKIVTAKNLSKSFGQQNVLDEISFSIETGEIIGLVGRNGCGKTTLMKMILGLSSPTSGLLHVKENLKIGFLLDCKLFEYLTAMENIKVFSKYSEELKGKDIETIAKELLEFVGLDSNIKKPVKSFSFGMKQRLGLALSLLEQPEFLVLDEPFVGLDVVGIKKFMDYIEKIRNNFGTTILISSHQLSEIEEICDRFMIIKNKRMIQSDEIREEKVLFTIEKLTNLKTKRLSGLHFYNAQTVMINNQSSEINEFFTKAVENNLRIKKISFLKDANDIFE</sequence>
<protein>
    <recommendedName>
        <fullName evidence="4">ABC transporter domain-containing protein</fullName>
    </recommendedName>
</protein>
<evidence type="ECO:0000313" key="8">
    <source>
        <dbReference type="Proteomes" id="UP000196503"/>
    </source>
</evidence>
<feature type="domain" description="ABC transporter" evidence="4">
    <location>
        <begin position="4"/>
        <end position="225"/>
    </location>
</feature>
<dbReference type="PANTHER" id="PTHR42939">
    <property type="entry name" value="ABC TRANSPORTER ATP-BINDING PROTEIN ALBC-RELATED"/>
    <property type="match status" value="1"/>
</dbReference>
<reference evidence="6 8" key="1">
    <citation type="submission" date="2017-05" db="EMBL/GenBank/DDBJ databases">
        <title>The Genome Sequence of Enterococcus faecium 2D5_DIV0622.</title>
        <authorList>
            <consortium name="The Broad Institute Genomics Platform"/>
            <consortium name="The Broad Institute Genomic Center for Infectious Diseases"/>
            <person name="Earl A."/>
            <person name="Manson A."/>
            <person name="Schwartman J."/>
            <person name="Gilmore M."/>
            <person name="Abouelleil A."/>
            <person name="Cao P."/>
            <person name="Chapman S."/>
            <person name="Cusick C."/>
            <person name="Shea T."/>
            <person name="Young S."/>
            <person name="Neafsey D."/>
            <person name="Nusbaum C."/>
            <person name="Birren B."/>
        </authorList>
    </citation>
    <scope>NUCLEOTIDE SEQUENCE [LARGE SCALE GENOMIC DNA]</scope>
    <source>
        <strain evidence="6 8">2D5_DIV0622</strain>
    </source>
</reference>
<dbReference type="SMART" id="SM00382">
    <property type="entry name" value="AAA"/>
    <property type="match status" value="1"/>
</dbReference>
<name>A0A200I0K7_9ENTE</name>
<accession>A0A200I0K7</accession>
<dbReference type="InterPro" id="IPR027417">
    <property type="entry name" value="P-loop_NTPase"/>
</dbReference>
<organism evidence="6 8">
    <name type="scientific">Enterococcus cecorum</name>
    <dbReference type="NCBI Taxonomy" id="44008"/>
    <lineage>
        <taxon>Bacteria</taxon>
        <taxon>Bacillati</taxon>
        <taxon>Bacillota</taxon>
        <taxon>Bacilli</taxon>
        <taxon>Lactobacillales</taxon>
        <taxon>Enterococcaceae</taxon>
        <taxon>Enterococcus</taxon>
    </lineage>
</organism>
<evidence type="ECO:0000259" key="4">
    <source>
        <dbReference type="PROSITE" id="PS50893"/>
    </source>
</evidence>
<dbReference type="InterPro" id="IPR003593">
    <property type="entry name" value="AAA+_ATPase"/>
</dbReference>